<comment type="caution">
    <text evidence="2">The sequence shown here is derived from an EMBL/GenBank/DDBJ whole genome shotgun (WGS) entry which is preliminary data.</text>
</comment>
<dbReference type="Proteomes" id="UP001293254">
    <property type="component" value="Unassembled WGS sequence"/>
</dbReference>
<evidence type="ECO:0000313" key="2">
    <source>
        <dbReference type="EMBL" id="KAK4424782.1"/>
    </source>
</evidence>
<organism evidence="2 3">
    <name type="scientific">Sesamum alatum</name>
    <dbReference type="NCBI Taxonomy" id="300844"/>
    <lineage>
        <taxon>Eukaryota</taxon>
        <taxon>Viridiplantae</taxon>
        <taxon>Streptophyta</taxon>
        <taxon>Embryophyta</taxon>
        <taxon>Tracheophyta</taxon>
        <taxon>Spermatophyta</taxon>
        <taxon>Magnoliopsida</taxon>
        <taxon>eudicotyledons</taxon>
        <taxon>Gunneridae</taxon>
        <taxon>Pentapetalae</taxon>
        <taxon>asterids</taxon>
        <taxon>lamiids</taxon>
        <taxon>Lamiales</taxon>
        <taxon>Pedaliaceae</taxon>
        <taxon>Sesamum</taxon>
    </lineage>
</organism>
<sequence length="113" mass="12409">MVSDQLGHTRGGQLDRGNSGHMRRRGASIFDPRLPIVPHIPGEEEGQSTSFVRSCRVSGTHEPEPHKSSNWAPTSPIGISPPPQSPRPTSNTLYKPPIYILAQTHTPRGQTQR</sequence>
<dbReference type="EMBL" id="JACGWO010000006">
    <property type="protein sequence ID" value="KAK4424782.1"/>
    <property type="molecule type" value="Genomic_DNA"/>
</dbReference>
<evidence type="ECO:0000313" key="3">
    <source>
        <dbReference type="Proteomes" id="UP001293254"/>
    </source>
</evidence>
<proteinExistence type="predicted"/>
<evidence type="ECO:0000256" key="1">
    <source>
        <dbReference type="SAM" id="MobiDB-lite"/>
    </source>
</evidence>
<name>A0AAE1Y7H6_9LAMI</name>
<reference evidence="2" key="2">
    <citation type="journal article" date="2024" name="Plant">
        <title>Genomic evolution and insights into agronomic trait innovations of Sesamum species.</title>
        <authorList>
            <person name="Miao H."/>
            <person name="Wang L."/>
            <person name="Qu L."/>
            <person name="Liu H."/>
            <person name="Sun Y."/>
            <person name="Le M."/>
            <person name="Wang Q."/>
            <person name="Wei S."/>
            <person name="Zheng Y."/>
            <person name="Lin W."/>
            <person name="Duan Y."/>
            <person name="Cao H."/>
            <person name="Xiong S."/>
            <person name="Wang X."/>
            <person name="Wei L."/>
            <person name="Li C."/>
            <person name="Ma Q."/>
            <person name="Ju M."/>
            <person name="Zhao R."/>
            <person name="Li G."/>
            <person name="Mu C."/>
            <person name="Tian Q."/>
            <person name="Mei H."/>
            <person name="Zhang T."/>
            <person name="Gao T."/>
            <person name="Zhang H."/>
        </authorList>
    </citation>
    <scope>NUCLEOTIDE SEQUENCE</scope>
    <source>
        <strain evidence="2">3651</strain>
    </source>
</reference>
<protein>
    <submittedName>
        <fullName evidence="2">Uncharacterized protein</fullName>
    </submittedName>
</protein>
<reference evidence="2" key="1">
    <citation type="submission" date="2020-06" db="EMBL/GenBank/DDBJ databases">
        <authorList>
            <person name="Li T."/>
            <person name="Hu X."/>
            <person name="Zhang T."/>
            <person name="Song X."/>
            <person name="Zhang H."/>
            <person name="Dai N."/>
            <person name="Sheng W."/>
            <person name="Hou X."/>
            <person name="Wei L."/>
        </authorList>
    </citation>
    <scope>NUCLEOTIDE SEQUENCE</scope>
    <source>
        <strain evidence="2">3651</strain>
        <tissue evidence="2">Leaf</tissue>
    </source>
</reference>
<keyword evidence="3" id="KW-1185">Reference proteome</keyword>
<dbReference type="AlphaFoldDB" id="A0AAE1Y7H6"/>
<gene>
    <name evidence="2" type="ORF">Salat_1671800</name>
</gene>
<feature type="region of interest" description="Disordered" evidence="1">
    <location>
        <begin position="1"/>
        <end position="93"/>
    </location>
</feature>
<accession>A0AAE1Y7H6</accession>